<dbReference type="InterPro" id="IPR020133">
    <property type="entry name" value="DEPP"/>
</dbReference>
<reference evidence="2" key="1">
    <citation type="submission" date="2022-12" db="EMBL/GenBank/DDBJ databases">
        <authorList>
            <person name="Alioto T."/>
            <person name="Alioto T."/>
            <person name="Gomez Garrido J."/>
        </authorList>
    </citation>
    <scope>NUCLEOTIDE SEQUENCE</scope>
</reference>
<proteinExistence type="predicted"/>
<feature type="compositionally biased region" description="Basic and acidic residues" evidence="1">
    <location>
        <begin position="169"/>
        <end position="178"/>
    </location>
</feature>
<gene>
    <name evidence="2" type="ORF">PODLI_1B008693</name>
</gene>
<dbReference type="PANTHER" id="PTHR15426:SF6">
    <property type="entry name" value="PROTEIN DEPP1"/>
    <property type="match status" value="1"/>
</dbReference>
<organism evidence="2 3">
    <name type="scientific">Podarcis lilfordi</name>
    <name type="common">Lilford's wall lizard</name>
    <dbReference type="NCBI Taxonomy" id="74358"/>
    <lineage>
        <taxon>Eukaryota</taxon>
        <taxon>Metazoa</taxon>
        <taxon>Chordata</taxon>
        <taxon>Craniata</taxon>
        <taxon>Vertebrata</taxon>
        <taxon>Euteleostomi</taxon>
        <taxon>Lepidosauria</taxon>
        <taxon>Squamata</taxon>
        <taxon>Bifurcata</taxon>
        <taxon>Unidentata</taxon>
        <taxon>Episquamata</taxon>
        <taxon>Laterata</taxon>
        <taxon>Lacertibaenia</taxon>
        <taxon>Lacertidae</taxon>
        <taxon>Podarcis</taxon>
    </lineage>
</organism>
<keyword evidence="3" id="KW-1185">Reference proteome</keyword>
<dbReference type="GO" id="GO:0005739">
    <property type="term" value="C:mitochondrion"/>
    <property type="evidence" value="ECO:0007669"/>
    <property type="project" value="TreeGrafter"/>
</dbReference>
<accession>A0AA35JXU8</accession>
<dbReference type="Proteomes" id="UP001178461">
    <property type="component" value="Chromosome 2"/>
</dbReference>
<dbReference type="EMBL" id="OX395127">
    <property type="protein sequence ID" value="CAI5766708.1"/>
    <property type="molecule type" value="Genomic_DNA"/>
</dbReference>
<name>A0AA35JXU8_9SAUR</name>
<dbReference type="AlphaFoldDB" id="A0AA35JXU8"/>
<sequence length="326" mass="36984">MAPRIRLNIAKPLPTISEALEEILDDITSNTKGFGNACTSPDSSSGEDYLQSICQLARPTFPVLPESQRKVQDTEKLGTLHNSHRVFSLSETPKIVSRYKITDILPNVRTFERNSSILDHIKTYSSSKVDPLEELYTEAERTHRWRCPNGSENTDRLQHNFQGISVSEPREKAMEKPDAVSFPRLPSPRPMQRENSCPELKSLRNQGKMPTLESSPYQKETDPLIVNGKSIWLHPPRETPPDTKILRYSQRGQQTLKAAAFPEREQQPKPSIYNHNVKGEVSNRAGCVGYFHVDKRNTSCDWISEYQSAWKEAKVRACLLPAIAES</sequence>
<evidence type="ECO:0000313" key="3">
    <source>
        <dbReference type="Proteomes" id="UP001178461"/>
    </source>
</evidence>
<dbReference type="GO" id="GO:0010506">
    <property type="term" value="P:regulation of autophagy"/>
    <property type="evidence" value="ECO:0007669"/>
    <property type="project" value="TreeGrafter"/>
</dbReference>
<feature type="region of interest" description="Disordered" evidence="1">
    <location>
        <begin position="169"/>
        <end position="195"/>
    </location>
</feature>
<evidence type="ECO:0000256" key="1">
    <source>
        <dbReference type="SAM" id="MobiDB-lite"/>
    </source>
</evidence>
<evidence type="ECO:0000313" key="2">
    <source>
        <dbReference type="EMBL" id="CAI5766708.1"/>
    </source>
</evidence>
<dbReference type="PANTHER" id="PTHR15426">
    <property type="entry name" value="PROTEIN DEPP1"/>
    <property type="match status" value="1"/>
</dbReference>
<protein>
    <submittedName>
        <fullName evidence="2">Uncharacterized protein</fullName>
    </submittedName>
</protein>